<dbReference type="InterPro" id="IPR002293">
    <property type="entry name" value="AA/rel_permease1"/>
</dbReference>
<gene>
    <name evidence="8" type="ORF">GY4MC1_2383</name>
</gene>
<dbReference type="Pfam" id="PF13520">
    <property type="entry name" value="AA_permease_2"/>
    <property type="match status" value="1"/>
</dbReference>
<dbReference type="AlphaFoldDB" id="A0A7U3YG09"/>
<evidence type="ECO:0000256" key="6">
    <source>
        <dbReference type="SAM" id="MobiDB-lite"/>
    </source>
</evidence>
<feature type="region of interest" description="Disordered" evidence="6">
    <location>
        <begin position="77"/>
        <end position="96"/>
    </location>
</feature>
<dbReference type="PANTHER" id="PTHR43243">
    <property type="entry name" value="INNER MEMBRANE TRANSPORTER YGJI-RELATED"/>
    <property type="match status" value="1"/>
</dbReference>
<evidence type="ECO:0000256" key="1">
    <source>
        <dbReference type="ARBA" id="ARBA00004141"/>
    </source>
</evidence>
<proteinExistence type="predicted"/>
<keyword evidence="3 7" id="KW-0812">Transmembrane</keyword>
<sequence length="96" mass="9933">MNLKRDLGWKEATSLGTGAMVGAGIFVLSGVAAGKACPAVMLAFVIAAILEILLGLCYAELASRYPRAGGAMKVNNRSIVPSSSSTSCDPRKRCTV</sequence>
<keyword evidence="2" id="KW-0813">Transport</keyword>
<organism evidence="8">
    <name type="scientific">Geobacillus sp. (strain Y4.1MC1)</name>
    <dbReference type="NCBI Taxonomy" id="581103"/>
    <lineage>
        <taxon>Bacteria</taxon>
        <taxon>Bacillati</taxon>
        <taxon>Bacillota</taxon>
        <taxon>Bacilli</taxon>
        <taxon>Bacillales</taxon>
        <taxon>Anoxybacillaceae</taxon>
        <taxon>Geobacillus</taxon>
    </lineage>
</organism>
<feature type="transmembrane region" description="Helical" evidence="7">
    <location>
        <begin position="12"/>
        <end position="33"/>
    </location>
</feature>
<dbReference type="EMBL" id="CP002293">
    <property type="protein sequence ID" value="ADP75097.1"/>
    <property type="molecule type" value="Genomic_DNA"/>
</dbReference>
<dbReference type="KEGG" id="gmc:GY4MC1_2383"/>
<feature type="transmembrane region" description="Helical" evidence="7">
    <location>
        <begin position="39"/>
        <end position="59"/>
    </location>
</feature>
<dbReference type="GO" id="GO:0016020">
    <property type="term" value="C:membrane"/>
    <property type="evidence" value="ECO:0007669"/>
    <property type="project" value="UniProtKB-SubCell"/>
</dbReference>
<comment type="subcellular location">
    <subcellularLocation>
        <location evidence="1">Membrane</location>
        <topology evidence="1">Multi-pass membrane protein</topology>
    </subcellularLocation>
</comment>
<dbReference type="PANTHER" id="PTHR43243:SF4">
    <property type="entry name" value="CATIONIC AMINO ACID TRANSPORTER 4"/>
    <property type="match status" value="1"/>
</dbReference>
<evidence type="ECO:0000256" key="4">
    <source>
        <dbReference type="ARBA" id="ARBA00022989"/>
    </source>
</evidence>
<evidence type="ECO:0000313" key="8">
    <source>
        <dbReference type="EMBL" id="ADP75097.1"/>
    </source>
</evidence>
<evidence type="ECO:0000256" key="5">
    <source>
        <dbReference type="ARBA" id="ARBA00023136"/>
    </source>
</evidence>
<dbReference type="GO" id="GO:0015171">
    <property type="term" value="F:amino acid transmembrane transporter activity"/>
    <property type="evidence" value="ECO:0007669"/>
    <property type="project" value="TreeGrafter"/>
</dbReference>
<keyword evidence="5 7" id="KW-0472">Membrane</keyword>
<evidence type="ECO:0000256" key="3">
    <source>
        <dbReference type="ARBA" id="ARBA00022692"/>
    </source>
</evidence>
<name>A0A7U3YG09_GEOS0</name>
<dbReference type="Gene3D" id="1.20.1740.10">
    <property type="entry name" value="Amino acid/polyamine transporter I"/>
    <property type="match status" value="1"/>
</dbReference>
<feature type="compositionally biased region" description="Polar residues" evidence="6">
    <location>
        <begin position="77"/>
        <end position="88"/>
    </location>
</feature>
<accession>A0A7U3YG09</accession>
<evidence type="ECO:0000256" key="7">
    <source>
        <dbReference type="SAM" id="Phobius"/>
    </source>
</evidence>
<protein>
    <submittedName>
        <fullName evidence="8">Amino acid permease-associated region</fullName>
    </submittedName>
</protein>
<evidence type="ECO:0000256" key="2">
    <source>
        <dbReference type="ARBA" id="ARBA00022448"/>
    </source>
</evidence>
<keyword evidence="4 7" id="KW-1133">Transmembrane helix</keyword>
<reference evidence="8" key="1">
    <citation type="submission" date="2010-10" db="EMBL/GenBank/DDBJ databases">
        <title>Complete sequence of chromosome of Geobacillus sp. Y4.1MC1.</title>
        <authorList>
            <consortium name="US DOE Joint Genome Institute"/>
            <person name="Lucas S."/>
            <person name="Copeland A."/>
            <person name="Lapidus A."/>
            <person name="Cheng J.-F."/>
            <person name="Bruce D."/>
            <person name="Goodwin L."/>
            <person name="Pitluck S."/>
            <person name="Chertkov O."/>
            <person name="Zhang X."/>
            <person name="Detter J.C."/>
            <person name="Han C."/>
            <person name="Tapia R."/>
            <person name="Land M."/>
            <person name="Hauser L."/>
            <person name="Jeffries C."/>
            <person name="Kyrpides N."/>
            <person name="Ivanova N."/>
            <person name="Ovchinnikova G."/>
            <person name="Brumm P."/>
            <person name="Mead D."/>
            <person name="Woyke T."/>
        </authorList>
    </citation>
    <scope>NUCLEOTIDE SEQUENCE [LARGE SCALE GENOMIC DNA]</scope>
    <source>
        <strain evidence="8">Y4.1MC1</strain>
    </source>
</reference>